<dbReference type="PANTHER" id="PTHR34979">
    <property type="entry name" value="INNER MEMBRANE PROTEIN YGAZ"/>
    <property type="match status" value="1"/>
</dbReference>
<proteinExistence type="inferred from homology"/>
<evidence type="ECO:0000313" key="9">
    <source>
        <dbReference type="EMBL" id="ADH93005.1"/>
    </source>
</evidence>
<keyword evidence="10" id="KW-1185">Reference proteome</keyword>
<evidence type="ECO:0000256" key="7">
    <source>
        <dbReference type="ARBA" id="ARBA00023136"/>
    </source>
</evidence>
<dbReference type="GO" id="GO:0005886">
    <property type="term" value="C:plasma membrane"/>
    <property type="evidence" value="ECO:0007669"/>
    <property type="project" value="UniProtKB-SubCell"/>
</dbReference>
<comment type="similarity">
    <text evidence="2">Belongs to the AzlC family.</text>
</comment>
<dbReference type="EMBL" id="CP002045">
    <property type="protein sequence ID" value="ADH93005.1"/>
    <property type="molecule type" value="Genomic_DNA"/>
</dbReference>
<evidence type="ECO:0000256" key="3">
    <source>
        <dbReference type="ARBA" id="ARBA00022448"/>
    </source>
</evidence>
<evidence type="ECO:0000256" key="4">
    <source>
        <dbReference type="ARBA" id="ARBA00022475"/>
    </source>
</evidence>
<dbReference type="Pfam" id="PF03591">
    <property type="entry name" value="AzlC"/>
    <property type="match status" value="1"/>
</dbReference>
<keyword evidence="6 8" id="KW-1133">Transmembrane helix</keyword>
<evidence type="ECO:0000256" key="2">
    <source>
        <dbReference type="ARBA" id="ARBA00010735"/>
    </source>
</evidence>
<evidence type="ECO:0000256" key="6">
    <source>
        <dbReference type="ARBA" id="ARBA00022989"/>
    </source>
</evidence>
<sequence length="127" mass="14073">MSVPFAIPSPIPTAFRAAFPTTIPIFTGFWFLGITYGAYMVSLGFAWYYPTLMALVIFAGALVSAFHPFAALMVTLMVQARHIFYGISLLKTYQGTGWKKSYLIFGMCDETFSINYSITPPANVDRG</sequence>
<dbReference type="HOGENOM" id="CLU_157910_0_0_11"/>
<reference evidence="9 10" key="1">
    <citation type="journal article" date="2010" name="Stand. Genomic Sci.">
        <title>Complete genome sequence of Arcanobacterium haemolyticum type strain (11018).</title>
        <authorList>
            <person name="Yasawong M."/>
            <person name="Teshima H."/>
            <person name="Lapidus A."/>
            <person name="Nolan M."/>
            <person name="Lucas S."/>
            <person name="Glavina Del Rio T."/>
            <person name="Tice H."/>
            <person name="Cheng J."/>
            <person name="Bruce D."/>
            <person name="Detter C."/>
            <person name="Tapia R."/>
            <person name="Han C."/>
            <person name="Goodwin L."/>
            <person name="Pitluck S."/>
            <person name="Liolios K."/>
            <person name="Ivanova N."/>
            <person name="Mavromatis K."/>
            <person name="Mikhailova N."/>
            <person name="Pati A."/>
            <person name="Chen A."/>
            <person name="Palaniappan K."/>
            <person name="Land M."/>
            <person name="Hauser L."/>
            <person name="Chang Y."/>
            <person name="Jeffries C."/>
            <person name="Rohde M."/>
            <person name="Sikorski J."/>
            <person name="Pukall R."/>
            <person name="Goker M."/>
            <person name="Woyke T."/>
            <person name="Bristow J."/>
            <person name="Eisen J."/>
            <person name="Markowitz V."/>
            <person name="Hugenholtz P."/>
            <person name="Kyrpides N."/>
            <person name="Klenk H."/>
        </authorList>
    </citation>
    <scope>NUCLEOTIDE SEQUENCE [LARGE SCALE GENOMIC DNA]</scope>
    <source>
        <strain evidence="10">ATCC 9345 / DSM 20595 / CCUG 17215 / LMG 16163 / NBRC 15585 / NCTC 8452 / 11018</strain>
    </source>
</reference>
<dbReference type="Proteomes" id="UP000000376">
    <property type="component" value="Chromosome"/>
</dbReference>
<evidence type="ECO:0000256" key="5">
    <source>
        <dbReference type="ARBA" id="ARBA00022692"/>
    </source>
</evidence>
<protein>
    <submittedName>
        <fullName evidence="9">AzlC family protein</fullName>
    </submittedName>
</protein>
<gene>
    <name evidence="9" type="ordered locus">Arch_1300</name>
</gene>
<dbReference type="InterPro" id="IPR011606">
    <property type="entry name" value="Brnchd-chn_aa_trnsp_permease"/>
</dbReference>
<dbReference type="KEGG" id="ahe:Arch_1300"/>
<dbReference type="AlphaFoldDB" id="D7BK25"/>
<dbReference type="GO" id="GO:1903785">
    <property type="term" value="P:L-valine transmembrane transport"/>
    <property type="evidence" value="ECO:0007669"/>
    <property type="project" value="TreeGrafter"/>
</dbReference>
<keyword evidence="7 8" id="KW-0472">Membrane</keyword>
<feature type="transmembrane region" description="Helical" evidence="8">
    <location>
        <begin position="25"/>
        <end position="49"/>
    </location>
</feature>
<accession>D7BK25</accession>
<evidence type="ECO:0000313" key="10">
    <source>
        <dbReference type="Proteomes" id="UP000000376"/>
    </source>
</evidence>
<dbReference type="PANTHER" id="PTHR34979:SF1">
    <property type="entry name" value="INNER MEMBRANE PROTEIN YGAZ"/>
    <property type="match status" value="1"/>
</dbReference>
<comment type="subcellular location">
    <subcellularLocation>
        <location evidence="1">Cell membrane</location>
        <topology evidence="1">Multi-pass membrane protein</topology>
    </subcellularLocation>
</comment>
<keyword evidence="5 8" id="KW-0812">Transmembrane</keyword>
<keyword evidence="4" id="KW-1003">Cell membrane</keyword>
<name>D7BK25_ARCHD</name>
<dbReference type="OrthoDB" id="3181706at2"/>
<evidence type="ECO:0000256" key="1">
    <source>
        <dbReference type="ARBA" id="ARBA00004651"/>
    </source>
</evidence>
<organism evidence="9 10">
    <name type="scientific">Arcanobacterium haemolyticum (strain ATCC 9345 / DSM 20595 / CCM 5947 / CCUG 17215 / LMG 16163 / NBRC 15585 / NCTC 8452 / 11018)</name>
    <dbReference type="NCBI Taxonomy" id="644284"/>
    <lineage>
        <taxon>Bacteria</taxon>
        <taxon>Bacillati</taxon>
        <taxon>Actinomycetota</taxon>
        <taxon>Actinomycetes</taxon>
        <taxon>Actinomycetales</taxon>
        <taxon>Actinomycetaceae</taxon>
        <taxon>Arcanobacterium</taxon>
    </lineage>
</organism>
<feature type="transmembrane region" description="Helical" evidence="8">
    <location>
        <begin position="55"/>
        <end position="78"/>
    </location>
</feature>
<dbReference type="eggNOG" id="COG1296">
    <property type="taxonomic scope" value="Bacteria"/>
</dbReference>
<dbReference type="STRING" id="644284.Arch_1300"/>
<keyword evidence="3" id="KW-0813">Transport</keyword>
<evidence type="ECO:0000256" key="8">
    <source>
        <dbReference type="SAM" id="Phobius"/>
    </source>
</evidence>
<dbReference type="RefSeq" id="WP_013170497.1">
    <property type="nucleotide sequence ID" value="NC_014218.1"/>
</dbReference>